<dbReference type="AlphaFoldDB" id="A0A9P5XE29"/>
<proteinExistence type="predicted"/>
<name>A0A9P5XE29_9AGAR</name>
<comment type="caution">
    <text evidence="2">The sequence shown here is derived from an EMBL/GenBank/DDBJ whole genome shotgun (WGS) entry which is preliminary data.</text>
</comment>
<accession>A0A9P5XE29</accession>
<keyword evidence="1" id="KW-0472">Membrane</keyword>
<keyword evidence="3" id="KW-1185">Reference proteome</keyword>
<keyword evidence="1" id="KW-1133">Transmembrane helix</keyword>
<reference evidence="2" key="1">
    <citation type="submission" date="2020-11" db="EMBL/GenBank/DDBJ databases">
        <authorList>
            <consortium name="DOE Joint Genome Institute"/>
            <person name="Ahrendt S."/>
            <person name="Riley R."/>
            <person name="Andreopoulos W."/>
            <person name="Labutti K."/>
            <person name="Pangilinan J."/>
            <person name="Ruiz-Duenas F.J."/>
            <person name="Barrasa J.M."/>
            <person name="Sanchez-Garcia M."/>
            <person name="Camarero S."/>
            <person name="Miyauchi S."/>
            <person name="Serrano A."/>
            <person name="Linde D."/>
            <person name="Babiker R."/>
            <person name="Drula E."/>
            <person name="Ayuso-Fernandez I."/>
            <person name="Pacheco R."/>
            <person name="Padilla G."/>
            <person name="Ferreira P."/>
            <person name="Barriuso J."/>
            <person name="Kellner H."/>
            <person name="Castanera R."/>
            <person name="Alfaro M."/>
            <person name="Ramirez L."/>
            <person name="Pisabarro A.G."/>
            <person name="Kuo A."/>
            <person name="Tritt A."/>
            <person name="Lipzen A."/>
            <person name="He G."/>
            <person name="Yan M."/>
            <person name="Ng V."/>
            <person name="Cullen D."/>
            <person name="Martin F."/>
            <person name="Rosso M.-N."/>
            <person name="Henrissat B."/>
            <person name="Hibbett D."/>
            <person name="Martinez A.T."/>
            <person name="Grigoriev I.V."/>
        </authorList>
    </citation>
    <scope>NUCLEOTIDE SEQUENCE</scope>
    <source>
        <strain evidence="2">MF-IS2</strain>
    </source>
</reference>
<evidence type="ECO:0000313" key="3">
    <source>
        <dbReference type="Proteomes" id="UP000807342"/>
    </source>
</evidence>
<keyword evidence="1" id="KW-0812">Transmembrane</keyword>
<dbReference type="Proteomes" id="UP000807342">
    <property type="component" value="Unassembled WGS sequence"/>
</dbReference>
<sequence length="65" mass="7143">MTCYVAVLPSPVVLVPIYLTPLLSIIRLIFPPNDKDLGIIRRFTIRRQLGSASLAIRILALIGGL</sequence>
<evidence type="ECO:0000256" key="1">
    <source>
        <dbReference type="SAM" id="Phobius"/>
    </source>
</evidence>
<protein>
    <submittedName>
        <fullName evidence="2">Uncharacterized protein</fullName>
    </submittedName>
</protein>
<gene>
    <name evidence="2" type="ORF">P691DRAFT_571649</name>
</gene>
<evidence type="ECO:0000313" key="2">
    <source>
        <dbReference type="EMBL" id="KAF9449314.1"/>
    </source>
</evidence>
<dbReference type="EMBL" id="MU151134">
    <property type="protein sequence ID" value="KAF9449314.1"/>
    <property type="molecule type" value="Genomic_DNA"/>
</dbReference>
<feature type="transmembrane region" description="Helical" evidence="1">
    <location>
        <begin position="12"/>
        <end position="30"/>
    </location>
</feature>
<organism evidence="2 3">
    <name type="scientific">Macrolepiota fuliginosa MF-IS2</name>
    <dbReference type="NCBI Taxonomy" id="1400762"/>
    <lineage>
        <taxon>Eukaryota</taxon>
        <taxon>Fungi</taxon>
        <taxon>Dikarya</taxon>
        <taxon>Basidiomycota</taxon>
        <taxon>Agaricomycotina</taxon>
        <taxon>Agaricomycetes</taxon>
        <taxon>Agaricomycetidae</taxon>
        <taxon>Agaricales</taxon>
        <taxon>Agaricineae</taxon>
        <taxon>Agaricaceae</taxon>
        <taxon>Macrolepiota</taxon>
    </lineage>
</organism>